<reference evidence="1 2" key="2">
    <citation type="submission" date="2018-09" db="EMBL/GenBank/DDBJ databases">
        <title>Genome of Sphaerochaeta halotolerans strain 4-11.</title>
        <authorList>
            <person name="Nazina T.N."/>
            <person name="Sokolova D.S."/>
        </authorList>
    </citation>
    <scope>NUCLEOTIDE SEQUENCE [LARGE SCALE GENOMIC DNA]</scope>
    <source>
        <strain evidence="1 2">4-11</strain>
    </source>
</reference>
<dbReference type="AlphaFoldDB" id="A0A372MK61"/>
<proteinExistence type="predicted"/>
<gene>
    <name evidence="1" type="ORF">DYP60_02120</name>
</gene>
<dbReference type="EMBL" id="QUWK01000002">
    <property type="protein sequence ID" value="RFU95823.1"/>
    <property type="molecule type" value="Genomic_DNA"/>
</dbReference>
<protein>
    <submittedName>
        <fullName evidence="1">PHP domain-containing protein</fullName>
    </submittedName>
</protein>
<comment type="caution">
    <text evidence="1">The sequence shown here is derived from an EMBL/GenBank/DDBJ whole genome shotgun (WGS) entry which is preliminary data.</text>
</comment>
<dbReference type="Proteomes" id="UP000264002">
    <property type="component" value="Unassembled WGS sequence"/>
</dbReference>
<name>A0A372MK61_9SPIR</name>
<keyword evidence="2" id="KW-1185">Reference proteome</keyword>
<evidence type="ECO:0000313" key="1">
    <source>
        <dbReference type="EMBL" id="RFU95823.1"/>
    </source>
</evidence>
<dbReference type="Gene3D" id="3.20.20.140">
    <property type="entry name" value="Metal-dependent hydrolases"/>
    <property type="match status" value="1"/>
</dbReference>
<accession>A0A372MK61</accession>
<dbReference type="RefSeq" id="WP_117329221.1">
    <property type="nucleotide sequence ID" value="NZ_QUWK01000002.1"/>
</dbReference>
<dbReference type="SUPFAM" id="SSF89550">
    <property type="entry name" value="PHP domain-like"/>
    <property type="match status" value="1"/>
</dbReference>
<organism evidence="1 2">
    <name type="scientific">Sphaerochaeta halotolerans</name>
    <dbReference type="NCBI Taxonomy" id="2293840"/>
    <lineage>
        <taxon>Bacteria</taxon>
        <taxon>Pseudomonadati</taxon>
        <taxon>Spirochaetota</taxon>
        <taxon>Spirochaetia</taxon>
        <taxon>Spirochaetales</taxon>
        <taxon>Sphaerochaetaceae</taxon>
        <taxon>Sphaerochaeta</taxon>
    </lineage>
</organism>
<dbReference type="Gene3D" id="1.10.150.650">
    <property type="match status" value="1"/>
</dbReference>
<sequence length="438" mass="48749">MDLKQLEQSINARDLATRRTSSSEIGLLIRQGNLTRIPLEEVNNHVHTTYSFSPYEPSAAAYAAWKAGLGIVGSIDHDSIGAAEEMLEAAQHIGIASTVGFELRTSFLDTPLGDRKLNNPDSIGIAYMCVHGVPKQHIPTVVEFLKPVQAIRNQRNEAQVEALQALVGKYGFDLDFTRDVLPLSRADKGGSVTERHILYAMANQSISMFGKGEKLVRFLEKDLGIILAGKVQQWLLEEDNPHYAYDLLGVYKSTFLPRFFIQPSKEECLDVHDVVAFANSIGAIAAYAYLGDVAESVTGDKKAEKFEDEFLEELLDLLVAIGFPAVTYMPPRNTKEQMLRLQKLARERNLMEISGVDINSSRQSMNCPELLEPTARHLVDAAWALVAHEKLASRNETLGLFHPDNPLSGLSLEKKLKHYAALGREMDTHDPYSLIEQF</sequence>
<reference evidence="2" key="1">
    <citation type="submission" date="2018-08" db="EMBL/GenBank/DDBJ databases">
        <authorList>
            <person name="Grouzdev D.S."/>
            <person name="Krutkina M.S."/>
        </authorList>
    </citation>
    <scope>NUCLEOTIDE SEQUENCE [LARGE SCALE GENOMIC DNA]</scope>
    <source>
        <strain evidence="2">4-11</strain>
    </source>
</reference>
<dbReference type="InterPro" id="IPR016195">
    <property type="entry name" value="Pol/histidinol_Pase-like"/>
</dbReference>
<evidence type="ECO:0000313" key="2">
    <source>
        <dbReference type="Proteomes" id="UP000264002"/>
    </source>
</evidence>